<dbReference type="Proteomes" id="UP000010077">
    <property type="component" value="Chromosome"/>
</dbReference>
<evidence type="ECO:0000313" key="1">
    <source>
        <dbReference type="EMBL" id="AFX99516.1"/>
    </source>
</evidence>
<proteinExistence type="predicted"/>
<name>K7ZDH1_9PROT</name>
<accession>K7ZDH1</accession>
<sequence length="41" mass="4549">MPLNLLLLVLSELIINFNLNSSPKVSSIIDISILIALTERQ</sequence>
<protein>
    <submittedName>
        <fullName evidence="1">Uncharacterized protein</fullName>
    </submittedName>
</protein>
<dbReference type="KEGG" id="thal:A1OE_1343"/>
<gene>
    <name evidence="1" type="ORF">A1OE_1343</name>
</gene>
<dbReference type="HOGENOM" id="CLU_3267278_0_0_5"/>
<dbReference type="AlphaFoldDB" id="K7ZDH1"/>
<reference evidence="1 2" key="1">
    <citation type="journal article" date="2012" name="Proc. Natl. Acad. Sci. U.S.A.">
        <title>Genome streamlining and chemical defense in a coral reef symbiosis.</title>
        <authorList>
            <person name="Kwan J.C."/>
            <person name="Donia M.S."/>
            <person name="Han A.W."/>
            <person name="Hirose E."/>
            <person name="Haygood M.G."/>
            <person name="Schmidt E.W."/>
        </authorList>
    </citation>
    <scope>NUCLEOTIDE SEQUENCE [LARGE SCALE GENOMIC DNA]</scope>
    <source>
        <strain evidence="1 2">L2</strain>
    </source>
</reference>
<evidence type="ECO:0000313" key="2">
    <source>
        <dbReference type="Proteomes" id="UP000010077"/>
    </source>
</evidence>
<keyword evidence="2" id="KW-1185">Reference proteome</keyword>
<dbReference type="EMBL" id="CP003539">
    <property type="protein sequence ID" value="AFX99516.1"/>
    <property type="molecule type" value="Genomic_DNA"/>
</dbReference>
<organism evidence="1 2">
    <name type="scientific">Candidatus Endolissoclinum faulkneri L2</name>
    <dbReference type="NCBI Taxonomy" id="1193729"/>
    <lineage>
        <taxon>Bacteria</taxon>
        <taxon>Pseudomonadati</taxon>
        <taxon>Pseudomonadota</taxon>
        <taxon>Alphaproteobacteria</taxon>
        <taxon>Rhodospirillales</taxon>
        <taxon>Rhodospirillaceae</taxon>
        <taxon>Candidatus Endolissoclinum</taxon>
    </lineage>
</organism>